<protein>
    <submittedName>
        <fullName evidence="1">DUF3800 domain-containing protein</fullName>
    </submittedName>
</protein>
<comment type="caution">
    <text evidence="1">The sequence shown here is derived from an EMBL/GenBank/DDBJ whole genome shotgun (WGS) entry which is preliminary data.</text>
</comment>
<gene>
    <name evidence="1" type="ORF">F6A08_10370</name>
</gene>
<proteinExistence type="predicted"/>
<dbReference type="RefSeq" id="WP_151459400.1">
    <property type="nucleotide sequence ID" value="NZ_WAAO01000002.1"/>
</dbReference>
<sequence length="306" mass="35023">MGPEFRFKTDDPGLCRFRRRRRIPSKTTRFGAREPFASSSANMSAMHWFLVDETNRDYSADHFFIVGGLVFTEPQIDLVDTAVREVRDAYGYRPGDSLKFDTNGRPDYITPQQHKDAKQDLIERLRNIGVRMIVYVILHDICVNEPYDTRMNFALNTLVYAYDDLLYRDGATGLMLIDRDNGRYDHLEYLFQYGLDFEGRQLSVNSRIRLFGQTNDNASHLSSATDVALGAFRYCVNAAGGWGRNDVARAMFPPLGDLLWGVETQNGVKQVRGYGYHPRPQTVKAYRYKELYDSLAAALATFSNDD</sequence>
<dbReference type="Proteomes" id="UP000478836">
    <property type="component" value="Unassembled WGS sequence"/>
</dbReference>
<evidence type="ECO:0000313" key="1">
    <source>
        <dbReference type="EMBL" id="KAB1864500.1"/>
    </source>
</evidence>
<reference evidence="2" key="1">
    <citation type="submission" date="2019-09" db="EMBL/GenBank/DDBJ databases">
        <title>Whole genome sequencing of Microbacterium maritypicum.</title>
        <authorList>
            <person name="Lenchi N."/>
        </authorList>
    </citation>
    <scope>NUCLEOTIDE SEQUENCE [LARGE SCALE GENOMIC DNA]</scope>
    <source>
        <strain evidence="2">G1</strain>
    </source>
</reference>
<accession>A0ABQ6V5C6</accession>
<evidence type="ECO:0000313" key="2">
    <source>
        <dbReference type="Proteomes" id="UP000478836"/>
    </source>
</evidence>
<dbReference type="GeneID" id="77476858"/>
<dbReference type="EMBL" id="WAAO01000002">
    <property type="protein sequence ID" value="KAB1864500.1"/>
    <property type="molecule type" value="Genomic_DNA"/>
</dbReference>
<name>A0ABQ6V5C6_9MICO</name>
<organism evidence="1 2">
    <name type="scientific">Microbacterium algeriense</name>
    <dbReference type="NCBI Taxonomy" id="2615184"/>
    <lineage>
        <taxon>Bacteria</taxon>
        <taxon>Bacillati</taxon>
        <taxon>Actinomycetota</taxon>
        <taxon>Actinomycetes</taxon>
        <taxon>Micrococcales</taxon>
        <taxon>Microbacteriaceae</taxon>
        <taxon>Microbacterium</taxon>
    </lineage>
</organism>
<keyword evidence="2" id="KW-1185">Reference proteome</keyword>